<feature type="compositionally biased region" description="Acidic residues" evidence="1">
    <location>
        <begin position="727"/>
        <end position="746"/>
    </location>
</feature>
<dbReference type="Proteomes" id="UP000577891">
    <property type="component" value="Unassembled WGS sequence"/>
</dbReference>
<dbReference type="Pfam" id="PF20720">
    <property type="entry name" value="nSTAND3"/>
    <property type="match status" value="1"/>
</dbReference>
<feature type="region of interest" description="Disordered" evidence="1">
    <location>
        <begin position="724"/>
        <end position="761"/>
    </location>
</feature>
<dbReference type="InterPro" id="IPR003593">
    <property type="entry name" value="AAA+_ATPase"/>
</dbReference>
<comment type="caution">
    <text evidence="3">The sequence shown here is derived from an EMBL/GenBank/DDBJ whole genome shotgun (WGS) entry which is preliminary data.</text>
</comment>
<sequence>MTYSFTSLSPADFEDLARDLLGEELACRFEGFGPGPDGGVDGRHAKSGATTILQAKHLRMSGFAALARQMRNARPSIDQIQPDRYILVTSVSLTPANKKALADIIGPSLINASDILGFEDLNSLLRKHDDVAKSHVKLWLSDTAILERVLQSASHNFTTVTRAEITAKLNVYAENPSFGQGRKVLESQRILIISGPGGVGKTTLAEMLAYAYIGEDWDLVAIRSLDDGFARINDSRRQVFFFDDFLGRIALDERALSTQDTELGRFIARVRRTPTARFILTTRAPVFQHAKLVSDVLADHRLDVAQYLLDVGIYTRRIRARILYNHLVVAGVPIEHIRALYDTGTIKKIIDHKFYNPRIVEWMTDASHIEDVAAEDYPEIFINKLNDPESIWDKQFQHHIPRRCQHLLFSLYFGSQYGAEIEDIQEIFEGLHPLLCQKFGIAWDAKDFESSVKVLEGGFIAVANGRISFINPSVRDYLYRYLLDRKLLVTMAAGAPTPSCAMRIVDQFKKLSDLTPNDWRTFLAGFSALVQRLNTIPRWKRIPSNPTNFRAYDTTTSDRINMLLLWWKLSGLKLFLETAVAIATNPKDQFKSWDDARALPTILANLLSAPQNEKKDTGPLAVAIESAIRKMLGGSLDPDDLERVVTSIDTNKANLGHMFDDEINTAIPEMIENVSDNLGHVDSDSTLSDYISTVEKLANRIGYNSQAVESAKRAIQSRIEEVNENAAQDEELSVTGEDVQEDTFDDQDLKNLFEPLLAEED</sequence>
<dbReference type="GO" id="GO:0009307">
    <property type="term" value="P:DNA restriction-modification system"/>
    <property type="evidence" value="ECO:0007669"/>
    <property type="project" value="InterPro"/>
</dbReference>
<accession>A0A7W4P156</accession>
<evidence type="ECO:0000259" key="2">
    <source>
        <dbReference type="SMART" id="SM00382"/>
    </source>
</evidence>
<evidence type="ECO:0000313" key="3">
    <source>
        <dbReference type="EMBL" id="MBB2173786.1"/>
    </source>
</evidence>
<dbReference type="GO" id="GO:0003677">
    <property type="term" value="F:DNA binding"/>
    <property type="evidence" value="ECO:0007669"/>
    <property type="project" value="InterPro"/>
</dbReference>
<dbReference type="GO" id="GO:0005524">
    <property type="term" value="F:ATP binding"/>
    <property type="evidence" value="ECO:0007669"/>
    <property type="project" value="UniProtKB-KW"/>
</dbReference>
<dbReference type="EMBL" id="JABEQE010000020">
    <property type="protein sequence ID" value="MBB2173786.1"/>
    <property type="molecule type" value="Genomic_DNA"/>
</dbReference>
<dbReference type="SMART" id="SM00382">
    <property type="entry name" value="AAA"/>
    <property type="match status" value="1"/>
</dbReference>
<dbReference type="InterPro" id="IPR007560">
    <property type="entry name" value="Restrct_endonuc_IV_Mrr"/>
</dbReference>
<dbReference type="AlphaFoldDB" id="A0A7W4P156"/>
<gene>
    <name evidence="3" type="ORF">HLH35_16960</name>
</gene>
<dbReference type="Pfam" id="PF04471">
    <property type="entry name" value="Mrr_cat"/>
    <property type="match status" value="1"/>
</dbReference>
<keyword evidence="3" id="KW-0547">Nucleotide-binding</keyword>
<protein>
    <submittedName>
        <fullName evidence="3">ATP-binding protein</fullName>
    </submittedName>
</protein>
<evidence type="ECO:0000256" key="1">
    <source>
        <dbReference type="SAM" id="MobiDB-lite"/>
    </source>
</evidence>
<keyword evidence="3" id="KW-0067">ATP-binding</keyword>
<evidence type="ECO:0000313" key="4">
    <source>
        <dbReference type="Proteomes" id="UP000577891"/>
    </source>
</evidence>
<proteinExistence type="predicted"/>
<dbReference type="Gene3D" id="3.40.50.300">
    <property type="entry name" value="P-loop containing nucleotide triphosphate hydrolases"/>
    <property type="match status" value="1"/>
</dbReference>
<dbReference type="InterPro" id="IPR049050">
    <property type="entry name" value="nSTAND3"/>
</dbReference>
<reference evidence="3 4" key="1">
    <citation type="submission" date="2020-04" db="EMBL/GenBank/DDBJ databases">
        <title>Description of novel Gluconacetobacter.</title>
        <authorList>
            <person name="Sombolestani A."/>
        </authorList>
    </citation>
    <scope>NUCLEOTIDE SEQUENCE [LARGE SCALE GENOMIC DNA]</scope>
    <source>
        <strain evidence="3 4">LMG 27724</strain>
    </source>
</reference>
<dbReference type="SUPFAM" id="SSF52540">
    <property type="entry name" value="P-loop containing nucleoside triphosphate hydrolases"/>
    <property type="match status" value="1"/>
</dbReference>
<dbReference type="RefSeq" id="WP_182980278.1">
    <property type="nucleotide sequence ID" value="NZ_BAABGB010000020.1"/>
</dbReference>
<keyword evidence="4" id="KW-1185">Reference proteome</keyword>
<dbReference type="InterPro" id="IPR027417">
    <property type="entry name" value="P-loop_NTPase"/>
</dbReference>
<name>A0A7W4P156_9PROT</name>
<feature type="domain" description="AAA+ ATPase" evidence="2">
    <location>
        <begin position="187"/>
        <end position="312"/>
    </location>
</feature>
<organism evidence="3 4">
    <name type="scientific">Gluconacetobacter asukensis</name>
    <dbReference type="NCBI Taxonomy" id="1017181"/>
    <lineage>
        <taxon>Bacteria</taxon>
        <taxon>Pseudomonadati</taxon>
        <taxon>Pseudomonadota</taxon>
        <taxon>Alphaproteobacteria</taxon>
        <taxon>Acetobacterales</taxon>
        <taxon>Acetobacteraceae</taxon>
        <taxon>Gluconacetobacter</taxon>
    </lineage>
</organism>
<dbReference type="GO" id="GO:0004519">
    <property type="term" value="F:endonuclease activity"/>
    <property type="evidence" value="ECO:0007669"/>
    <property type="project" value="InterPro"/>
</dbReference>